<feature type="compositionally biased region" description="Acidic residues" evidence="9">
    <location>
        <begin position="199"/>
        <end position="209"/>
    </location>
</feature>
<dbReference type="PANTHER" id="PTHR12961:SF0">
    <property type="entry name" value="CONSERVED OLIGOMERIC GOLGI COMPLEX SUBUNIT 2"/>
    <property type="match status" value="1"/>
</dbReference>
<evidence type="ECO:0000259" key="10">
    <source>
        <dbReference type="Pfam" id="PF06148"/>
    </source>
</evidence>
<dbReference type="Proteomes" id="UP000813385">
    <property type="component" value="Unassembled WGS sequence"/>
</dbReference>
<comment type="subcellular location">
    <subcellularLocation>
        <location evidence="1">Golgi apparatus membrane</location>
        <topology evidence="1">Peripheral membrane protein</topology>
    </subcellularLocation>
</comment>
<evidence type="ECO:0000256" key="9">
    <source>
        <dbReference type="SAM" id="MobiDB-lite"/>
    </source>
</evidence>
<keyword evidence="4" id="KW-0813">Transport</keyword>
<dbReference type="InterPro" id="IPR024602">
    <property type="entry name" value="COG_su2_N"/>
</dbReference>
<name>A0A8K0TSC8_9PEZI</name>
<dbReference type="GO" id="GO:0007030">
    <property type="term" value="P:Golgi organization"/>
    <property type="evidence" value="ECO:0007669"/>
    <property type="project" value="InterPro"/>
</dbReference>
<evidence type="ECO:0000256" key="7">
    <source>
        <dbReference type="ARBA" id="ARBA00023136"/>
    </source>
</evidence>
<keyword evidence="12" id="KW-1185">Reference proteome</keyword>
<dbReference type="InterPro" id="IPR009316">
    <property type="entry name" value="COG2"/>
</dbReference>
<organism evidence="11 12">
    <name type="scientific">Plectosphaerella cucumerina</name>
    <dbReference type="NCBI Taxonomy" id="40658"/>
    <lineage>
        <taxon>Eukaryota</taxon>
        <taxon>Fungi</taxon>
        <taxon>Dikarya</taxon>
        <taxon>Ascomycota</taxon>
        <taxon>Pezizomycotina</taxon>
        <taxon>Sordariomycetes</taxon>
        <taxon>Hypocreomycetidae</taxon>
        <taxon>Glomerellales</taxon>
        <taxon>Plectosphaerellaceae</taxon>
        <taxon>Plectosphaerella</taxon>
    </lineage>
</organism>
<evidence type="ECO:0000313" key="12">
    <source>
        <dbReference type="Proteomes" id="UP000813385"/>
    </source>
</evidence>
<dbReference type="Pfam" id="PF06148">
    <property type="entry name" value="COG2_N"/>
    <property type="match status" value="1"/>
</dbReference>
<evidence type="ECO:0000313" key="11">
    <source>
        <dbReference type="EMBL" id="KAH7368649.1"/>
    </source>
</evidence>
<dbReference type="AlphaFoldDB" id="A0A8K0TSC8"/>
<feature type="region of interest" description="Disordered" evidence="9">
    <location>
        <begin position="1"/>
        <end position="45"/>
    </location>
</feature>
<comment type="similarity">
    <text evidence="2">Belongs to the COG2 family.</text>
</comment>
<dbReference type="OrthoDB" id="332281at2759"/>
<dbReference type="PANTHER" id="PTHR12961">
    <property type="entry name" value="CONSERVED OLIGOMERIC GOLGI COMPLEX COMPONENT 2"/>
    <property type="match status" value="1"/>
</dbReference>
<sequence>MAGPGIKSPTKTPTTAAFHLPSSSSSSASDNDDAPLPFPSALPRSDFLAPDFQPATYLSELPSRHQTLDDLKSDLRERSAAISAELLELVNSNYTSFLSLGDELRGGDDRVEDIKMAMLGFRRQVEEIKSRVGGRKAEVATLNTELAGVRRDIEAGRRMLELDDRVSDLEERLAVASLPSGTPAKTDGDSDDWSLAGSDDSDSDSESGDDYNGFLGTSPAKLSSLAQDYCMIEALANAIGRDMPFVVKMEARMSRCRNTLLLDLSTALREARKAGEKGKQRLVKYLSLYAMLDAEAEAIKVLKGSG</sequence>
<evidence type="ECO:0000256" key="5">
    <source>
        <dbReference type="ARBA" id="ARBA00022927"/>
    </source>
</evidence>
<evidence type="ECO:0000256" key="8">
    <source>
        <dbReference type="ARBA" id="ARBA00031344"/>
    </source>
</evidence>
<evidence type="ECO:0000256" key="2">
    <source>
        <dbReference type="ARBA" id="ARBA00007603"/>
    </source>
</evidence>
<comment type="caution">
    <text evidence="11">The sequence shown here is derived from an EMBL/GenBank/DDBJ whole genome shotgun (WGS) entry which is preliminary data.</text>
</comment>
<keyword evidence="5" id="KW-0653">Protein transport</keyword>
<feature type="domain" description="Conserved oligomeric Golgi complex subunit 2 N-terminal" evidence="10">
    <location>
        <begin position="44"/>
        <end position="114"/>
    </location>
</feature>
<keyword evidence="7" id="KW-0472">Membrane</keyword>
<keyword evidence="6" id="KW-0333">Golgi apparatus</keyword>
<feature type="region of interest" description="Disordered" evidence="9">
    <location>
        <begin position="177"/>
        <end position="212"/>
    </location>
</feature>
<evidence type="ECO:0000256" key="1">
    <source>
        <dbReference type="ARBA" id="ARBA00004395"/>
    </source>
</evidence>
<gene>
    <name evidence="11" type="ORF">B0T11DRAFT_277430</name>
</gene>
<dbReference type="GO" id="GO:0000139">
    <property type="term" value="C:Golgi membrane"/>
    <property type="evidence" value="ECO:0007669"/>
    <property type="project" value="UniProtKB-SubCell"/>
</dbReference>
<protein>
    <recommendedName>
        <fullName evidence="3">Conserved oligomeric Golgi complex subunit 2</fullName>
    </recommendedName>
    <alternativeName>
        <fullName evidence="8">Component of oligomeric Golgi complex 2</fullName>
    </alternativeName>
</protein>
<dbReference type="GO" id="GO:0006891">
    <property type="term" value="P:intra-Golgi vesicle-mediated transport"/>
    <property type="evidence" value="ECO:0007669"/>
    <property type="project" value="TreeGrafter"/>
</dbReference>
<evidence type="ECO:0000256" key="6">
    <source>
        <dbReference type="ARBA" id="ARBA00023034"/>
    </source>
</evidence>
<proteinExistence type="inferred from homology"/>
<dbReference type="GO" id="GO:0015031">
    <property type="term" value="P:protein transport"/>
    <property type="evidence" value="ECO:0007669"/>
    <property type="project" value="UniProtKB-KW"/>
</dbReference>
<accession>A0A8K0TSC8</accession>
<evidence type="ECO:0000256" key="3">
    <source>
        <dbReference type="ARBA" id="ARBA00020977"/>
    </source>
</evidence>
<evidence type="ECO:0000256" key="4">
    <source>
        <dbReference type="ARBA" id="ARBA00022448"/>
    </source>
</evidence>
<dbReference type="GO" id="GO:0017119">
    <property type="term" value="C:Golgi transport complex"/>
    <property type="evidence" value="ECO:0007669"/>
    <property type="project" value="TreeGrafter"/>
</dbReference>
<dbReference type="EMBL" id="JAGPXD010000002">
    <property type="protein sequence ID" value="KAH7368649.1"/>
    <property type="molecule type" value="Genomic_DNA"/>
</dbReference>
<reference evidence="11" key="1">
    <citation type="journal article" date="2021" name="Nat. Commun.">
        <title>Genetic determinants of endophytism in the Arabidopsis root mycobiome.</title>
        <authorList>
            <person name="Mesny F."/>
            <person name="Miyauchi S."/>
            <person name="Thiergart T."/>
            <person name="Pickel B."/>
            <person name="Atanasova L."/>
            <person name="Karlsson M."/>
            <person name="Huettel B."/>
            <person name="Barry K.W."/>
            <person name="Haridas S."/>
            <person name="Chen C."/>
            <person name="Bauer D."/>
            <person name="Andreopoulos W."/>
            <person name="Pangilinan J."/>
            <person name="LaButti K."/>
            <person name="Riley R."/>
            <person name="Lipzen A."/>
            <person name="Clum A."/>
            <person name="Drula E."/>
            <person name="Henrissat B."/>
            <person name="Kohler A."/>
            <person name="Grigoriev I.V."/>
            <person name="Martin F.M."/>
            <person name="Hacquard S."/>
        </authorList>
    </citation>
    <scope>NUCLEOTIDE SEQUENCE</scope>
    <source>
        <strain evidence="11">MPI-CAGE-AT-0016</strain>
    </source>
</reference>